<comment type="similarity">
    <text evidence="1 3 4">Belongs to the complex I 30 kDa subunit family.</text>
</comment>
<keyword evidence="3" id="KW-1003">Cell membrane</keyword>
<dbReference type="AlphaFoldDB" id="A0A538TJY4"/>
<keyword evidence="3" id="KW-0472">Membrane</keyword>
<comment type="function">
    <text evidence="3">NDH-1 shuttles electrons from NADH, via FMN and iron-sulfur (Fe-S) centers, to quinones in the respiratory chain. The immediate electron acceptor for the enzyme in this species is believed to be ubiquinone. Couples the redox reaction to proton translocation (for every two electrons transferred, four hydrogen ions are translocated across the cytoplasmic membrane), and thus conserves the redox energy in a proton gradient.</text>
</comment>
<dbReference type="EC" id="7.1.1.-" evidence="3"/>
<dbReference type="InterPro" id="IPR001268">
    <property type="entry name" value="NADH_UbQ_OxRdtase_30kDa_su"/>
</dbReference>
<comment type="catalytic activity">
    <reaction evidence="3 5">
        <text>a quinone + NADH + 5 H(+)(in) = a quinol + NAD(+) + 4 H(+)(out)</text>
        <dbReference type="Rhea" id="RHEA:57888"/>
        <dbReference type="ChEBI" id="CHEBI:15378"/>
        <dbReference type="ChEBI" id="CHEBI:24646"/>
        <dbReference type="ChEBI" id="CHEBI:57540"/>
        <dbReference type="ChEBI" id="CHEBI:57945"/>
        <dbReference type="ChEBI" id="CHEBI:132124"/>
    </reaction>
</comment>
<keyword evidence="3" id="KW-0830">Ubiquinone</keyword>
<proteinExistence type="inferred from homology"/>
<comment type="caution">
    <text evidence="7">The sequence shown here is derived from an EMBL/GenBank/DDBJ whole genome shotgun (WGS) entry which is preliminary data.</text>
</comment>
<gene>
    <name evidence="3" type="primary">nuoC</name>
    <name evidence="7" type="ORF">E6K78_10115</name>
</gene>
<keyword evidence="3 5" id="KW-0874">Quinone</keyword>
<dbReference type="GO" id="GO:0048038">
    <property type="term" value="F:quinone binding"/>
    <property type="evidence" value="ECO:0007669"/>
    <property type="project" value="UniProtKB-KW"/>
</dbReference>
<evidence type="ECO:0000256" key="5">
    <source>
        <dbReference type="RuleBase" id="RU003582"/>
    </source>
</evidence>
<dbReference type="NCBIfam" id="TIGR01961">
    <property type="entry name" value="NuoC_fam"/>
    <property type="match status" value="1"/>
</dbReference>
<feature type="domain" description="NADH:ubiquinone oxidoreductase 30kDa subunit" evidence="6">
    <location>
        <begin position="32"/>
        <end position="150"/>
    </location>
</feature>
<dbReference type="GO" id="GO:0005886">
    <property type="term" value="C:plasma membrane"/>
    <property type="evidence" value="ECO:0007669"/>
    <property type="project" value="UniProtKB-SubCell"/>
</dbReference>
<comment type="subunit">
    <text evidence="3">NDH-1 is composed of 14 different subunits. Subunits NuoB, C, D, E, F, and G constitute the peripheral sector of the complex.</text>
</comment>
<dbReference type="SUPFAM" id="SSF143243">
    <property type="entry name" value="Nqo5-like"/>
    <property type="match status" value="1"/>
</dbReference>
<sequence length="151" mass="17908">MGSEPREVEKVRQRFQGALLDVVYFRGEDTLVVAAEKIVEICRFLREDPEMGFDFLADITGIHYLEREYSYEVVYHLLSLGRRRRLRLRTRLGEEGEIDSVTSVWRGADWHEREAYDLVGIRFKGHPDLRRILMPEDFEGHPLRKDFPLEQ</sequence>
<evidence type="ECO:0000256" key="4">
    <source>
        <dbReference type="RuleBase" id="RU003456"/>
    </source>
</evidence>
<dbReference type="GO" id="GO:0050136">
    <property type="term" value="F:NADH dehydrogenase (quinone) (non-electrogenic) activity"/>
    <property type="evidence" value="ECO:0007669"/>
    <property type="project" value="UniProtKB-UniRule"/>
</dbReference>
<organism evidence="7 8">
    <name type="scientific">Eiseniibacteriota bacterium</name>
    <dbReference type="NCBI Taxonomy" id="2212470"/>
    <lineage>
        <taxon>Bacteria</taxon>
        <taxon>Candidatus Eiseniibacteriota</taxon>
    </lineage>
</organism>
<evidence type="ECO:0000313" key="8">
    <source>
        <dbReference type="Proteomes" id="UP000316609"/>
    </source>
</evidence>
<comment type="subcellular location">
    <subcellularLocation>
        <location evidence="3">Cell membrane</location>
        <topology evidence="3">Peripheral membrane protein</topology>
        <orientation evidence="3">Cytoplasmic side</orientation>
    </subcellularLocation>
</comment>
<dbReference type="PROSITE" id="PS00542">
    <property type="entry name" value="COMPLEX1_30K"/>
    <property type="match status" value="1"/>
</dbReference>
<keyword evidence="3 4" id="KW-0520">NAD</keyword>
<evidence type="ECO:0000259" key="6">
    <source>
        <dbReference type="Pfam" id="PF00329"/>
    </source>
</evidence>
<dbReference type="Pfam" id="PF00329">
    <property type="entry name" value="Complex1_30kDa"/>
    <property type="match status" value="1"/>
</dbReference>
<dbReference type="GO" id="GO:0008137">
    <property type="term" value="F:NADH dehydrogenase (ubiquinone) activity"/>
    <property type="evidence" value="ECO:0007669"/>
    <property type="project" value="InterPro"/>
</dbReference>
<dbReference type="Proteomes" id="UP000316609">
    <property type="component" value="Unassembled WGS sequence"/>
</dbReference>
<evidence type="ECO:0000256" key="3">
    <source>
        <dbReference type="HAMAP-Rule" id="MF_01357"/>
    </source>
</evidence>
<evidence type="ECO:0000313" key="7">
    <source>
        <dbReference type="EMBL" id="TMQ63920.1"/>
    </source>
</evidence>
<dbReference type="HAMAP" id="MF_01357">
    <property type="entry name" value="NDH1_NuoC"/>
    <property type="match status" value="1"/>
</dbReference>
<accession>A0A538TJY4</accession>
<dbReference type="PANTHER" id="PTHR10884:SF14">
    <property type="entry name" value="NADH DEHYDROGENASE [UBIQUINONE] IRON-SULFUR PROTEIN 3, MITOCHONDRIAL"/>
    <property type="match status" value="1"/>
</dbReference>
<reference evidence="7 8" key="1">
    <citation type="journal article" date="2019" name="Nat. Microbiol.">
        <title>Mediterranean grassland soil C-N compound turnover is dependent on rainfall and depth, and is mediated by genomically divergent microorganisms.</title>
        <authorList>
            <person name="Diamond S."/>
            <person name="Andeer P.F."/>
            <person name="Li Z."/>
            <person name="Crits-Christoph A."/>
            <person name="Burstein D."/>
            <person name="Anantharaman K."/>
            <person name="Lane K.R."/>
            <person name="Thomas B.C."/>
            <person name="Pan C."/>
            <person name="Northen T.R."/>
            <person name="Banfield J.F."/>
        </authorList>
    </citation>
    <scope>NUCLEOTIDE SEQUENCE [LARGE SCALE GENOMIC DNA]</scope>
    <source>
        <strain evidence="7">WS_8</strain>
    </source>
</reference>
<dbReference type="InterPro" id="IPR010218">
    <property type="entry name" value="NADH_DH_suC"/>
</dbReference>
<name>A0A538TJY4_UNCEI</name>
<evidence type="ECO:0000256" key="2">
    <source>
        <dbReference type="ARBA" id="ARBA00022448"/>
    </source>
</evidence>
<dbReference type="Gene3D" id="3.30.460.80">
    <property type="entry name" value="NADH:ubiquinone oxidoreductase, 30kDa subunit"/>
    <property type="match status" value="1"/>
</dbReference>
<protein>
    <recommendedName>
        <fullName evidence="3">NADH-quinone oxidoreductase subunit C</fullName>
        <ecNumber evidence="3">7.1.1.-</ecNumber>
    </recommendedName>
    <alternativeName>
        <fullName evidence="3">NADH dehydrogenase I subunit C</fullName>
    </alternativeName>
    <alternativeName>
        <fullName evidence="3">NDH-1 subunit C</fullName>
    </alternativeName>
</protein>
<dbReference type="InterPro" id="IPR020396">
    <property type="entry name" value="NADH_UbQ_OxRdtase_CS"/>
</dbReference>
<keyword evidence="3 4" id="KW-1278">Translocase</keyword>
<evidence type="ECO:0000256" key="1">
    <source>
        <dbReference type="ARBA" id="ARBA00007569"/>
    </source>
</evidence>
<dbReference type="InterPro" id="IPR037232">
    <property type="entry name" value="NADH_quin_OxRdtase_su_C/D-like"/>
</dbReference>
<keyword evidence="2 3" id="KW-0813">Transport</keyword>
<dbReference type="PANTHER" id="PTHR10884">
    <property type="entry name" value="NADH DEHYDROGENASE UBIQUINONE IRON-SULFUR PROTEIN 3"/>
    <property type="match status" value="1"/>
</dbReference>
<dbReference type="EMBL" id="VBOY01000100">
    <property type="protein sequence ID" value="TMQ63920.1"/>
    <property type="molecule type" value="Genomic_DNA"/>
</dbReference>